<dbReference type="EMBL" id="CP038436">
    <property type="protein sequence ID" value="QBX55524.1"/>
    <property type="molecule type" value="Genomic_DNA"/>
</dbReference>
<dbReference type="Proteomes" id="UP000294853">
    <property type="component" value="Chromosome"/>
</dbReference>
<dbReference type="Gene3D" id="1.10.357.10">
    <property type="entry name" value="Tetracycline Repressor, domain 2"/>
    <property type="match status" value="1"/>
</dbReference>
<accession>A0A4P7IE79</accession>
<evidence type="ECO:0008006" key="3">
    <source>
        <dbReference type="Google" id="ProtNLM"/>
    </source>
</evidence>
<name>A0A4P7IE79_9ACTN</name>
<evidence type="ECO:0000313" key="1">
    <source>
        <dbReference type="EMBL" id="QBX55524.1"/>
    </source>
</evidence>
<dbReference type="AlphaFoldDB" id="A0A4P7IE79"/>
<dbReference type="RefSeq" id="WP_135267515.1">
    <property type="nucleotide sequence ID" value="NZ_CP038436.1"/>
</dbReference>
<organism evidence="1 2">
    <name type="scientific">Nocardioides seonyuensis</name>
    <dbReference type="NCBI Taxonomy" id="2518371"/>
    <lineage>
        <taxon>Bacteria</taxon>
        <taxon>Bacillati</taxon>
        <taxon>Actinomycetota</taxon>
        <taxon>Actinomycetes</taxon>
        <taxon>Propionibacteriales</taxon>
        <taxon>Nocardioidaceae</taxon>
        <taxon>Nocardioides</taxon>
    </lineage>
</organism>
<keyword evidence="2" id="KW-1185">Reference proteome</keyword>
<dbReference type="KEGG" id="nsn:EXE58_08710"/>
<proteinExistence type="predicted"/>
<gene>
    <name evidence="1" type="ORF">EXE58_08710</name>
</gene>
<evidence type="ECO:0000313" key="2">
    <source>
        <dbReference type="Proteomes" id="UP000294853"/>
    </source>
</evidence>
<protein>
    <recommendedName>
        <fullName evidence="3">TetR/AcrR family transcriptional regulator</fullName>
    </recommendedName>
</protein>
<reference evidence="1 2" key="1">
    <citation type="submission" date="2019-03" db="EMBL/GenBank/DDBJ databases">
        <title>Three New Species of Nocardioides, Nocardioides euryhalodurans sp. nov., Nocardioides seonyuensis sp. nov. and Nocardioides eburneoflavus sp. nov. Iolated from Soil.</title>
        <authorList>
            <person name="Roh S.G."/>
            <person name="Lee C."/>
            <person name="Kim M.-K."/>
            <person name="Kim S.B."/>
        </authorList>
    </citation>
    <scope>NUCLEOTIDE SEQUENCE [LARGE SCALE GENOMIC DNA]</scope>
    <source>
        <strain evidence="1 2">MMS17-SY207-3</strain>
    </source>
</reference>
<sequence>MQCVESLTSMLLEVITPVVEGAEPGMPMALETMQTIFTTLRERPTDWMVLYDETVPRDSPAHQVAAVGRERMTDLGAVGVRAALRHHAGTDEVDPVDASMMNHVWQSVVTSLMTWWIEHPDQTPAELTARFERILVALTDVDASA</sequence>
<dbReference type="OrthoDB" id="3767959at2"/>